<proteinExistence type="predicted"/>
<dbReference type="Proteomes" id="UP000289555">
    <property type="component" value="Chromosome"/>
</dbReference>
<gene>
    <name evidence="1" type="ORF">HORIV_42730</name>
</gene>
<keyword evidence="2" id="KW-1185">Reference proteome</keyword>
<dbReference type="Gene3D" id="3.90.226.10">
    <property type="entry name" value="2-enoyl-CoA Hydratase, Chain A, domain 1"/>
    <property type="match status" value="1"/>
</dbReference>
<protein>
    <submittedName>
        <fullName evidence="1">Uncharacterized protein</fullName>
    </submittedName>
</protein>
<reference evidence="2" key="1">
    <citation type="journal article" date="2019" name="Microbiol. Resour. Announc.">
        <title>Complete Genome Sequence of Halomonas olivaria, a Moderately Halophilic Bacterium Isolated from Olive Processing Effluents, Obtained by Nanopore Sequencing.</title>
        <authorList>
            <person name="Nagata S."/>
            <person name="Ii K.M."/>
            <person name="Tsukimi T."/>
            <person name="Miura M.C."/>
            <person name="Galipon J."/>
            <person name="Arakawa K."/>
        </authorList>
    </citation>
    <scope>NUCLEOTIDE SEQUENCE [LARGE SCALE GENOMIC DNA]</scope>
    <source>
        <strain evidence="2">TYRC17</strain>
    </source>
</reference>
<accession>A0ABN5WYD9</accession>
<organism evidence="1 2">
    <name type="scientific">Vreelandella olivaria</name>
    <dbReference type="NCBI Taxonomy" id="390919"/>
    <lineage>
        <taxon>Bacteria</taxon>
        <taxon>Pseudomonadati</taxon>
        <taxon>Pseudomonadota</taxon>
        <taxon>Gammaproteobacteria</taxon>
        <taxon>Oceanospirillales</taxon>
        <taxon>Halomonadaceae</taxon>
        <taxon>Vreelandella</taxon>
    </lineage>
</organism>
<dbReference type="EMBL" id="AP019416">
    <property type="protein sequence ID" value="BBI51852.1"/>
    <property type="molecule type" value="Genomic_DNA"/>
</dbReference>
<name>A0ABN5WYD9_9GAMM</name>
<sequence>MIQKGAGEERGRAQAIEAKAFAKLALSSVAFNLVGLFLNDQVVKKKPASMKSRRSPLSKRPCWVRALWAAVSLIRVPLKARRF</sequence>
<evidence type="ECO:0000313" key="1">
    <source>
        <dbReference type="EMBL" id="BBI51852.1"/>
    </source>
</evidence>
<evidence type="ECO:0000313" key="2">
    <source>
        <dbReference type="Proteomes" id="UP000289555"/>
    </source>
</evidence>